<dbReference type="PANTHER" id="PTHR24071">
    <property type="entry name" value="RAN GTPASE"/>
    <property type="match status" value="1"/>
</dbReference>
<sequence length="491" mass="54471">MDDNIHAPTVASGPTTTGGSDRDPAKLSMVELMQEKERIEEELSALSSVLTSHGVNMNSSLTTFDDFPRADIDVAQIRTIRAKIIRLRYDHKEVMKYLEKGIHDHFSNLQRAQSDTSSVSNINGPNGTQSNLTGNSSSDAAMLGPPFARVNSVAPASPADQAGLKAGDKIRSFGAINWINHERLSKVAESVQQNEGRTLIVKVLRQDGGDATELDLELVPRRGWGGRVATVCRLLTRITFFRDLIVFVIYFHIFFSHKHHHAAAPPTFKLVLVGDGGTGKAKGPSITTLYPPLSAAITTFVKRHLTGEFEKKYIATLGVEVHPLTFTTNLGTIQFDVWDTAGQEKFGGLRDGYYINGQCGIIMFDVTSRITYKNVPNWHRDLVRVCESIPIVLCGNKVDVKERKVKAKTITFHRKKNLQYYDISAKSNYNFEKPFLWLARKLVGNPQLEFVAAPALAPPEVTVDHTVLQKYQEEMEAAANQPLPDEDDADL</sequence>
<organism evidence="13 14">
    <name type="scientific">Aspergillus bombycis</name>
    <dbReference type="NCBI Taxonomy" id="109264"/>
    <lineage>
        <taxon>Eukaryota</taxon>
        <taxon>Fungi</taxon>
        <taxon>Dikarya</taxon>
        <taxon>Ascomycota</taxon>
        <taxon>Pezizomycotina</taxon>
        <taxon>Eurotiomycetes</taxon>
        <taxon>Eurotiomycetidae</taxon>
        <taxon>Eurotiales</taxon>
        <taxon>Aspergillaceae</taxon>
        <taxon>Aspergillus</taxon>
    </lineage>
</organism>
<dbReference type="InterPro" id="IPR040815">
    <property type="entry name" value="Nas2_N"/>
</dbReference>
<proteinExistence type="inferred from homology"/>
<dbReference type="InterPro" id="IPR041489">
    <property type="entry name" value="PDZ_6"/>
</dbReference>
<dbReference type="InterPro" id="IPR027417">
    <property type="entry name" value="P-loop_NTPase"/>
</dbReference>
<evidence type="ECO:0000259" key="12">
    <source>
        <dbReference type="Pfam" id="PF18265"/>
    </source>
</evidence>
<dbReference type="PANTHER" id="PTHR24071:SF0">
    <property type="entry name" value="GTP-BINDING NUCLEAR PROTEIN RAN"/>
    <property type="match status" value="1"/>
</dbReference>
<feature type="domain" description="PDZ" evidence="11">
    <location>
        <begin position="150"/>
        <end position="205"/>
    </location>
</feature>
<dbReference type="FunFam" id="3.40.50.300:FF:000131">
    <property type="entry name" value="GTP-binding nuclear protein Ran"/>
    <property type="match status" value="1"/>
</dbReference>
<keyword evidence="5 9" id="KW-0653">Protein transport</keyword>
<dbReference type="SMART" id="SM00174">
    <property type="entry name" value="RHO"/>
    <property type="match status" value="1"/>
</dbReference>
<evidence type="ECO:0000256" key="4">
    <source>
        <dbReference type="ARBA" id="ARBA00022741"/>
    </source>
</evidence>
<evidence type="ECO:0000313" key="14">
    <source>
        <dbReference type="Proteomes" id="UP000179179"/>
    </source>
</evidence>
<dbReference type="GO" id="GO:0005737">
    <property type="term" value="C:cytoplasm"/>
    <property type="evidence" value="ECO:0007669"/>
    <property type="project" value="TreeGrafter"/>
</dbReference>
<dbReference type="InterPro" id="IPR036034">
    <property type="entry name" value="PDZ_sf"/>
</dbReference>
<dbReference type="OrthoDB" id="48625at2759"/>
<name>A0A1F8AFH2_9EURO</name>
<keyword evidence="3 9" id="KW-0813">Transport</keyword>
<gene>
    <name evidence="13" type="ORF">ABOM_001370</name>
</gene>
<keyword evidence="6 9" id="KW-0342">GTP-binding</keyword>
<evidence type="ECO:0000256" key="1">
    <source>
        <dbReference type="ARBA" id="ARBA00004123"/>
    </source>
</evidence>
<evidence type="ECO:0000256" key="7">
    <source>
        <dbReference type="ARBA" id="ARBA00023186"/>
    </source>
</evidence>
<dbReference type="GO" id="GO:0006606">
    <property type="term" value="P:protein import into nucleus"/>
    <property type="evidence" value="ECO:0007669"/>
    <property type="project" value="TreeGrafter"/>
</dbReference>
<evidence type="ECO:0000256" key="3">
    <source>
        <dbReference type="ARBA" id="ARBA00022448"/>
    </source>
</evidence>
<dbReference type="NCBIfam" id="TIGR00231">
    <property type="entry name" value="small_GTP"/>
    <property type="match status" value="1"/>
</dbReference>
<dbReference type="SMART" id="SM00173">
    <property type="entry name" value="RAS"/>
    <property type="match status" value="1"/>
</dbReference>
<dbReference type="InterPro" id="IPR005225">
    <property type="entry name" value="Small_GTP-bd"/>
</dbReference>
<dbReference type="EMBL" id="LYCR01000005">
    <property type="protein sequence ID" value="OGM50068.1"/>
    <property type="molecule type" value="Genomic_DNA"/>
</dbReference>
<feature type="domain" description="Nas2 N-terminal" evidence="12">
    <location>
        <begin position="31"/>
        <end position="107"/>
    </location>
</feature>
<dbReference type="GO" id="GO:0005525">
    <property type="term" value="F:GTP binding"/>
    <property type="evidence" value="ECO:0007669"/>
    <property type="project" value="UniProtKB-KW"/>
</dbReference>
<dbReference type="Proteomes" id="UP000179179">
    <property type="component" value="Unassembled WGS sequence"/>
</dbReference>
<dbReference type="GO" id="GO:0003924">
    <property type="term" value="F:GTPase activity"/>
    <property type="evidence" value="ECO:0007669"/>
    <property type="project" value="InterPro"/>
</dbReference>
<dbReference type="RefSeq" id="XP_022393785.1">
    <property type="nucleotide sequence ID" value="XM_022528500.1"/>
</dbReference>
<dbReference type="Gene3D" id="2.30.42.10">
    <property type="match status" value="1"/>
</dbReference>
<evidence type="ECO:0000256" key="2">
    <source>
        <dbReference type="ARBA" id="ARBA00008028"/>
    </source>
</evidence>
<dbReference type="STRING" id="109264.A0A1F8AFH2"/>
<evidence type="ECO:0000259" key="11">
    <source>
        <dbReference type="Pfam" id="PF17820"/>
    </source>
</evidence>
<comment type="similarity">
    <text evidence="2 9">Belongs to the small GTPase superfamily. Ran family.</text>
</comment>
<evidence type="ECO:0000256" key="8">
    <source>
        <dbReference type="ARBA" id="ARBA00023242"/>
    </source>
</evidence>
<dbReference type="GO" id="GO:0005634">
    <property type="term" value="C:nucleus"/>
    <property type="evidence" value="ECO:0007669"/>
    <property type="project" value="UniProtKB-SubCell"/>
</dbReference>
<dbReference type="PROSITE" id="PS51418">
    <property type="entry name" value="RAN"/>
    <property type="match status" value="1"/>
</dbReference>
<comment type="subcellular location">
    <subcellularLocation>
        <location evidence="1 9">Nucleus</location>
    </subcellularLocation>
</comment>
<comment type="caution">
    <text evidence="13">The sequence shown here is derived from an EMBL/GenBank/DDBJ whole genome shotgun (WGS) entry which is preliminary data.</text>
</comment>
<feature type="region of interest" description="Disordered" evidence="10">
    <location>
        <begin position="110"/>
        <end position="136"/>
    </location>
</feature>
<dbReference type="CDD" id="cd00877">
    <property type="entry name" value="Ran"/>
    <property type="match status" value="1"/>
</dbReference>
<dbReference type="PROSITE" id="PS51419">
    <property type="entry name" value="RAB"/>
    <property type="match status" value="1"/>
</dbReference>
<protein>
    <recommendedName>
        <fullName evidence="9">GTP-binding nuclear protein</fullName>
    </recommendedName>
</protein>
<dbReference type="SUPFAM" id="SSF50156">
    <property type="entry name" value="PDZ domain-like"/>
    <property type="match status" value="1"/>
</dbReference>
<dbReference type="Gene3D" id="3.40.50.300">
    <property type="entry name" value="P-loop containing nucleotide triphosphate hydrolases"/>
    <property type="match status" value="1"/>
</dbReference>
<evidence type="ECO:0000313" key="13">
    <source>
        <dbReference type="EMBL" id="OGM50068.1"/>
    </source>
</evidence>
<dbReference type="InterPro" id="IPR002041">
    <property type="entry name" value="Ran_GTPase"/>
</dbReference>
<keyword evidence="14" id="KW-1185">Reference proteome</keyword>
<dbReference type="Gene3D" id="6.10.140.1710">
    <property type="match status" value="1"/>
</dbReference>
<feature type="region of interest" description="Disordered" evidence="10">
    <location>
        <begin position="1"/>
        <end position="24"/>
    </location>
</feature>
<reference evidence="13 14" key="1">
    <citation type="journal article" date="2016" name="Genome Biol. Evol.">
        <title>Draft genome sequence of an aflatoxigenic Aspergillus species, A. bombycis.</title>
        <authorList>
            <person name="Moore G.G."/>
            <person name="Mack B.M."/>
            <person name="Beltz S.B."/>
            <person name="Gilbert M.K."/>
        </authorList>
    </citation>
    <scope>NUCLEOTIDE SEQUENCE [LARGE SCALE GENOMIC DNA]</scope>
    <source>
        <strain evidence="14">NRRL 26010</strain>
    </source>
</reference>
<keyword evidence="7" id="KW-0143">Chaperone</keyword>
<dbReference type="SUPFAM" id="SSF52540">
    <property type="entry name" value="P-loop containing nucleoside triphosphate hydrolases"/>
    <property type="match status" value="1"/>
</dbReference>
<evidence type="ECO:0000256" key="9">
    <source>
        <dbReference type="RuleBase" id="RU363057"/>
    </source>
</evidence>
<keyword evidence="8 9" id="KW-0539">Nucleus</keyword>
<evidence type="ECO:0000256" key="6">
    <source>
        <dbReference type="ARBA" id="ARBA00023134"/>
    </source>
</evidence>
<dbReference type="Pfam" id="PF18265">
    <property type="entry name" value="Nas2_N"/>
    <property type="match status" value="1"/>
</dbReference>
<dbReference type="SMART" id="SM00175">
    <property type="entry name" value="RAB"/>
    <property type="match status" value="1"/>
</dbReference>
<evidence type="ECO:0000256" key="5">
    <source>
        <dbReference type="ARBA" id="ARBA00022927"/>
    </source>
</evidence>
<keyword evidence="4 9" id="KW-0547">Nucleotide-binding</keyword>
<dbReference type="GO" id="GO:0000054">
    <property type="term" value="P:ribosomal subunit export from nucleus"/>
    <property type="evidence" value="ECO:0007669"/>
    <property type="project" value="TreeGrafter"/>
</dbReference>
<comment type="function">
    <text evidence="9">GTP-binding protein involved in nucleocytoplasmic transport. Required for the import of protein into the nucleus and also for RNA export. Involved in chromatin condensation and control of cell cycle.</text>
</comment>
<dbReference type="PRINTS" id="PR00627">
    <property type="entry name" value="GTPRANTC4"/>
</dbReference>
<dbReference type="Pfam" id="PF17820">
    <property type="entry name" value="PDZ_6"/>
    <property type="match status" value="1"/>
</dbReference>
<dbReference type="GeneID" id="34444760"/>
<dbReference type="FunFam" id="2.30.42.10:FF:000107">
    <property type="entry name" value="26S proteasome non-ATPase regulatory subunit 9"/>
    <property type="match status" value="1"/>
</dbReference>
<dbReference type="Pfam" id="PF00071">
    <property type="entry name" value="Ras"/>
    <property type="match status" value="1"/>
</dbReference>
<dbReference type="SMART" id="SM00176">
    <property type="entry name" value="RAN"/>
    <property type="match status" value="1"/>
</dbReference>
<evidence type="ECO:0000256" key="10">
    <source>
        <dbReference type="SAM" id="MobiDB-lite"/>
    </source>
</evidence>
<accession>A0A1F8AFH2</accession>
<dbReference type="AlphaFoldDB" id="A0A1F8AFH2"/>
<dbReference type="InterPro" id="IPR001806">
    <property type="entry name" value="Small_GTPase"/>
</dbReference>